<evidence type="ECO:0000313" key="4">
    <source>
        <dbReference type="EMBL" id="MBE1610023.1"/>
    </source>
</evidence>
<dbReference type="PANTHER" id="PTHR46889:SF4">
    <property type="entry name" value="TRANSPOSASE INSO FOR INSERTION SEQUENCE ELEMENT IS911B-RELATED"/>
    <property type="match status" value="1"/>
</dbReference>
<dbReference type="InterPro" id="IPR050900">
    <property type="entry name" value="Transposase_IS3/IS150/IS904"/>
</dbReference>
<dbReference type="EMBL" id="JADBEM010000001">
    <property type="protein sequence ID" value="MBE1610023.1"/>
    <property type="molecule type" value="Genomic_DNA"/>
</dbReference>
<dbReference type="InterPro" id="IPR012337">
    <property type="entry name" value="RNaseH-like_sf"/>
</dbReference>
<dbReference type="InterPro" id="IPR025948">
    <property type="entry name" value="HTH-like_dom"/>
</dbReference>
<dbReference type="GO" id="GO:0003676">
    <property type="term" value="F:nucleic acid binding"/>
    <property type="evidence" value="ECO:0007669"/>
    <property type="project" value="InterPro"/>
</dbReference>
<comment type="function">
    <text evidence="1">Involved in the transposition of the insertion sequence.</text>
</comment>
<comment type="caution">
    <text evidence="3">The sequence shown here is derived from an EMBL/GenBank/DDBJ whole genome shotgun (WGS) entry which is preliminary data.</text>
</comment>
<dbReference type="InterPro" id="IPR036397">
    <property type="entry name" value="RNaseH_sf"/>
</dbReference>
<name>A0A927MXW5_9ACTN</name>
<dbReference type="Pfam" id="PF00665">
    <property type="entry name" value="rve"/>
    <property type="match status" value="1"/>
</dbReference>
<dbReference type="Pfam" id="PF13276">
    <property type="entry name" value="HTH_21"/>
    <property type="match status" value="1"/>
</dbReference>
<dbReference type="InterPro" id="IPR048020">
    <property type="entry name" value="Transpos_IS3"/>
</dbReference>
<organism evidence="3 5">
    <name type="scientific">Actinopolymorpha pittospori</name>
    <dbReference type="NCBI Taxonomy" id="648752"/>
    <lineage>
        <taxon>Bacteria</taxon>
        <taxon>Bacillati</taxon>
        <taxon>Actinomycetota</taxon>
        <taxon>Actinomycetes</taxon>
        <taxon>Propionibacteriales</taxon>
        <taxon>Actinopolymorphaceae</taxon>
        <taxon>Actinopolymorpha</taxon>
    </lineage>
</organism>
<reference evidence="3" key="1">
    <citation type="submission" date="2020-10" db="EMBL/GenBank/DDBJ databases">
        <title>Sequencing the genomes of 1000 actinobacteria strains.</title>
        <authorList>
            <person name="Klenk H.-P."/>
        </authorList>
    </citation>
    <scope>NUCLEOTIDE SEQUENCE</scope>
    <source>
        <strain evidence="3">DSM 45354</strain>
    </source>
</reference>
<evidence type="ECO:0000256" key="1">
    <source>
        <dbReference type="ARBA" id="ARBA00002286"/>
    </source>
</evidence>
<sequence length="206" mass="23577">MIRFRFVEDHHDAWGVKRICRVLEISRSSFYAWRAGRPAAEARAREEDVLAGEIAEIHRDSMGAYGVPRVHATLRRSGRAVNRKKVERIMRERRIRGITRRRRRSLTKADTTAAPAPDLIARDFTAKRPGTRLVGDITYLPTAQGWYYLATAIDLATREVLGWSMADHHRADLVIDALRMAHARGDLEEDCIFHSDRGSELRFKGS</sequence>
<dbReference type="Gene3D" id="3.30.420.10">
    <property type="entry name" value="Ribonuclease H-like superfamily/Ribonuclease H"/>
    <property type="match status" value="1"/>
</dbReference>
<gene>
    <name evidence="3" type="ORF">HEB94_005793</name>
    <name evidence="4" type="ORF">HEB94_006871</name>
</gene>
<dbReference type="GO" id="GO:0015074">
    <property type="term" value="P:DNA integration"/>
    <property type="evidence" value="ECO:0007669"/>
    <property type="project" value="InterPro"/>
</dbReference>
<evidence type="ECO:0000313" key="5">
    <source>
        <dbReference type="Proteomes" id="UP000638648"/>
    </source>
</evidence>
<dbReference type="PANTHER" id="PTHR46889">
    <property type="entry name" value="TRANSPOSASE INSF FOR INSERTION SEQUENCE IS3B-RELATED"/>
    <property type="match status" value="1"/>
</dbReference>
<protein>
    <submittedName>
        <fullName evidence="3">Transposase InsO family protein</fullName>
    </submittedName>
</protein>
<dbReference type="SUPFAM" id="SSF53098">
    <property type="entry name" value="Ribonuclease H-like"/>
    <property type="match status" value="1"/>
</dbReference>
<proteinExistence type="predicted"/>
<evidence type="ECO:0000259" key="2">
    <source>
        <dbReference type="PROSITE" id="PS50994"/>
    </source>
</evidence>
<dbReference type="NCBIfam" id="NF033516">
    <property type="entry name" value="transpos_IS3"/>
    <property type="match status" value="1"/>
</dbReference>
<feature type="domain" description="Integrase catalytic" evidence="2">
    <location>
        <begin position="125"/>
        <end position="206"/>
    </location>
</feature>
<accession>A0A927MXW5</accession>
<dbReference type="Proteomes" id="UP000638648">
    <property type="component" value="Unassembled WGS sequence"/>
</dbReference>
<dbReference type="EMBL" id="JADBEM010000001">
    <property type="protein sequence ID" value="MBE1608945.1"/>
    <property type="molecule type" value="Genomic_DNA"/>
</dbReference>
<dbReference type="PROSITE" id="PS50994">
    <property type="entry name" value="INTEGRASE"/>
    <property type="match status" value="1"/>
</dbReference>
<dbReference type="RefSeq" id="WP_192752628.1">
    <property type="nucleotide sequence ID" value="NZ_JADBEM010000001.1"/>
</dbReference>
<dbReference type="InterPro" id="IPR001584">
    <property type="entry name" value="Integrase_cat-core"/>
</dbReference>
<keyword evidence="5" id="KW-1185">Reference proteome</keyword>
<evidence type="ECO:0000313" key="3">
    <source>
        <dbReference type="EMBL" id="MBE1608945.1"/>
    </source>
</evidence>
<dbReference type="AlphaFoldDB" id="A0A927MXW5"/>